<proteinExistence type="predicted"/>
<reference evidence="1 2" key="1">
    <citation type="submission" date="2020-01" db="EMBL/GenBank/DDBJ databases">
        <title>Paenibacillus soybeanensis sp. nov. isolated from the nodules of soybean (Glycine max(L.) Merr).</title>
        <authorList>
            <person name="Wang H."/>
        </authorList>
    </citation>
    <scope>NUCLEOTIDE SEQUENCE [LARGE SCALE GENOMIC DNA]</scope>
    <source>
        <strain evidence="1 2">DSM 23054</strain>
    </source>
</reference>
<keyword evidence="2" id="KW-1185">Reference proteome</keyword>
<name>A0A7X5BYQ2_9BACL</name>
<dbReference type="RefSeq" id="WP_161693153.1">
    <property type="nucleotide sequence ID" value="NZ_JAAAMU010000001.1"/>
</dbReference>
<dbReference type="EMBL" id="JAAAMU010000001">
    <property type="protein sequence ID" value="NBC67395.1"/>
    <property type="molecule type" value="Genomic_DNA"/>
</dbReference>
<gene>
    <name evidence="1" type="ORF">GT003_00115</name>
</gene>
<protein>
    <submittedName>
        <fullName evidence="1">Extracellular solute-binding protein</fullName>
    </submittedName>
</protein>
<accession>A0A7X5BYQ2</accession>
<dbReference type="Gene3D" id="3.40.190.10">
    <property type="entry name" value="Periplasmic binding protein-like II"/>
    <property type="match status" value="2"/>
</dbReference>
<evidence type="ECO:0000313" key="2">
    <source>
        <dbReference type="Proteomes" id="UP000558113"/>
    </source>
</evidence>
<dbReference type="OrthoDB" id="9787283at2"/>
<organism evidence="1 2">
    <name type="scientific">Paenibacillus sacheonensis</name>
    <dbReference type="NCBI Taxonomy" id="742054"/>
    <lineage>
        <taxon>Bacteria</taxon>
        <taxon>Bacillati</taxon>
        <taxon>Bacillota</taxon>
        <taxon>Bacilli</taxon>
        <taxon>Bacillales</taxon>
        <taxon>Paenibacillaceae</taxon>
        <taxon>Paenibacillus</taxon>
    </lineage>
</organism>
<dbReference type="Pfam" id="PF01547">
    <property type="entry name" value="SBP_bac_1"/>
    <property type="match status" value="1"/>
</dbReference>
<evidence type="ECO:0000313" key="1">
    <source>
        <dbReference type="EMBL" id="NBC67395.1"/>
    </source>
</evidence>
<dbReference type="AlphaFoldDB" id="A0A7X5BYQ2"/>
<comment type="caution">
    <text evidence="1">The sequence shown here is derived from an EMBL/GenBank/DDBJ whole genome shotgun (WGS) entry which is preliminary data.</text>
</comment>
<dbReference type="Proteomes" id="UP000558113">
    <property type="component" value="Unassembled WGS sequence"/>
</dbReference>
<dbReference type="SUPFAM" id="SSF53850">
    <property type="entry name" value="Periplasmic binding protein-like II"/>
    <property type="match status" value="1"/>
</dbReference>
<sequence>MPIFDFSYVKAEFEAVGSPEPKNWDDIYDALKKLKAKYPDSTPLGGRGKELGQNFRQFFEQSFTSGKSGQPAFNDQVVAFDPDKKEWYYGPTAPGFKDSIAFLAKLYKEKLLDNEYLTMDMNALQAKIKDKKVFMIDDYVGGLSGIGDLNPGGVLVPLPMPTFGGNAQILGYTGSHVGDRGTVLSGSLKGDKLDRVLQMLNYMYSDEFYDHLYWNPEVTGEKDGKKYYTNEGMYSGDAAVKDKYLPWSIMGGFQVDNETTTKAGTPYADYKLNVLTAEANKDKYLQQPILPFDTEQSKRLSEIQTTLTDYWNQTIDQFIVGKKSMDDWDGFISDLNGKGAEEEVAIYNEVYKKFFQ</sequence>
<dbReference type="InterPro" id="IPR006059">
    <property type="entry name" value="SBP"/>
</dbReference>